<gene>
    <name evidence="5" type="primary">coaE</name>
    <name evidence="7" type="ORF">ASU31_17015</name>
</gene>
<name>A0A0T5VME6_9SPHI</name>
<protein>
    <recommendedName>
        <fullName evidence="5 6">Dephospho-CoA kinase</fullName>
        <ecNumber evidence="5 6">2.7.1.24</ecNumber>
    </recommendedName>
    <alternativeName>
        <fullName evidence="5">Dephosphocoenzyme A kinase</fullName>
    </alternativeName>
</protein>
<dbReference type="CDD" id="cd02022">
    <property type="entry name" value="DPCK"/>
    <property type="match status" value="1"/>
</dbReference>
<dbReference type="GO" id="GO:0005737">
    <property type="term" value="C:cytoplasm"/>
    <property type="evidence" value="ECO:0007669"/>
    <property type="project" value="UniProtKB-SubCell"/>
</dbReference>
<dbReference type="NCBIfam" id="TIGR00152">
    <property type="entry name" value="dephospho-CoA kinase"/>
    <property type="match status" value="1"/>
</dbReference>
<keyword evidence="5 7" id="KW-0418">Kinase</keyword>
<comment type="subcellular location">
    <subcellularLocation>
        <location evidence="5">Cytoplasm</location>
    </subcellularLocation>
</comment>
<dbReference type="PANTHER" id="PTHR10695">
    <property type="entry name" value="DEPHOSPHO-COA KINASE-RELATED"/>
    <property type="match status" value="1"/>
</dbReference>
<organism evidence="7 8">
    <name type="scientific">Pedobacter ginsenosidimutans</name>
    <dbReference type="NCBI Taxonomy" id="687842"/>
    <lineage>
        <taxon>Bacteria</taxon>
        <taxon>Pseudomonadati</taxon>
        <taxon>Bacteroidota</taxon>
        <taxon>Sphingobacteriia</taxon>
        <taxon>Sphingobacteriales</taxon>
        <taxon>Sphingobacteriaceae</taxon>
        <taxon>Pedobacter</taxon>
    </lineage>
</organism>
<evidence type="ECO:0000313" key="7">
    <source>
        <dbReference type="EMBL" id="KRT15014.1"/>
    </source>
</evidence>
<dbReference type="InterPro" id="IPR027417">
    <property type="entry name" value="P-loop_NTPase"/>
</dbReference>
<proteinExistence type="inferred from homology"/>
<keyword evidence="3 5" id="KW-0067">ATP-binding</keyword>
<comment type="function">
    <text evidence="5">Catalyzes the phosphorylation of the 3'-hydroxyl group of dephosphocoenzyme A to form coenzyme A.</text>
</comment>
<dbReference type="OrthoDB" id="9812943at2"/>
<evidence type="ECO:0000256" key="5">
    <source>
        <dbReference type="HAMAP-Rule" id="MF_00376"/>
    </source>
</evidence>
<dbReference type="AlphaFoldDB" id="A0A0T5VME6"/>
<dbReference type="GO" id="GO:0004140">
    <property type="term" value="F:dephospho-CoA kinase activity"/>
    <property type="evidence" value="ECO:0007669"/>
    <property type="project" value="UniProtKB-UniRule"/>
</dbReference>
<evidence type="ECO:0000256" key="4">
    <source>
        <dbReference type="ARBA" id="ARBA00022993"/>
    </source>
</evidence>
<dbReference type="GO" id="GO:0015937">
    <property type="term" value="P:coenzyme A biosynthetic process"/>
    <property type="evidence" value="ECO:0007669"/>
    <property type="project" value="UniProtKB-UniRule"/>
</dbReference>
<dbReference type="RefSeq" id="WP_057933469.1">
    <property type="nucleotide sequence ID" value="NZ_LMZQ01000013.1"/>
</dbReference>
<comment type="caution">
    <text evidence="7">The sequence shown here is derived from an EMBL/GenBank/DDBJ whole genome shotgun (WGS) entry which is preliminary data.</text>
</comment>
<reference evidence="7 8" key="1">
    <citation type="submission" date="2015-11" db="EMBL/GenBank/DDBJ databases">
        <title>Sequence of Pedobacter ginsenosidimutans.</title>
        <authorList>
            <person name="Carson E."/>
            <person name="Keyser V."/>
            <person name="Newman J."/>
            <person name="Miller J."/>
        </authorList>
    </citation>
    <scope>NUCLEOTIDE SEQUENCE [LARGE SCALE GENOMIC DNA]</scope>
    <source>
        <strain evidence="7 8">KACC 14530</strain>
    </source>
</reference>
<comment type="catalytic activity">
    <reaction evidence="5">
        <text>3'-dephospho-CoA + ATP = ADP + CoA + H(+)</text>
        <dbReference type="Rhea" id="RHEA:18245"/>
        <dbReference type="ChEBI" id="CHEBI:15378"/>
        <dbReference type="ChEBI" id="CHEBI:30616"/>
        <dbReference type="ChEBI" id="CHEBI:57287"/>
        <dbReference type="ChEBI" id="CHEBI:57328"/>
        <dbReference type="ChEBI" id="CHEBI:456216"/>
        <dbReference type="EC" id="2.7.1.24"/>
    </reaction>
</comment>
<accession>A0A0T5VME6</accession>
<sequence>MYKVGITGGIGSGKTTACKVFEVLGIPVFYADTAAKEIMTQDTLLIEGVKAAFGNESYFEDGKLNNKHIAGIVFNNEQALSQLNALVHPAVFRAFDAWEATIPATVPYTLKEAAILFESGSYKLCDTTILVTAPYEVKLKRLMQRDGVTEEQVKARMDKQLSDEEKSKMANHFIVNDEQQSIIEQVLALHQEFLNAAEEFKNGKA</sequence>
<dbReference type="EC" id="2.7.1.24" evidence="5 6"/>
<dbReference type="EMBL" id="LMZQ01000013">
    <property type="protein sequence ID" value="KRT15014.1"/>
    <property type="molecule type" value="Genomic_DNA"/>
</dbReference>
<dbReference type="InterPro" id="IPR001977">
    <property type="entry name" value="Depp_CoAkinase"/>
</dbReference>
<evidence type="ECO:0000256" key="3">
    <source>
        <dbReference type="ARBA" id="ARBA00022840"/>
    </source>
</evidence>
<comment type="similarity">
    <text evidence="1 5">Belongs to the CoaE family.</text>
</comment>
<dbReference type="GO" id="GO:0005524">
    <property type="term" value="F:ATP binding"/>
    <property type="evidence" value="ECO:0007669"/>
    <property type="project" value="UniProtKB-UniRule"/>
</dbReference>
<dbReference type="HAMAP" id="MF_00376">
    <property type="entry name" value="Dephospho_CoA_kinase"/>
    <property type="match status" value="1"/>
</dbReference>
<feature type="binding site" evidence="5">
    <location>
        <begin position="11"/>
        <end position="16"/>
    </location>
    <ligand>
        <name>ATP</name>
        <dbReference type="ChEBI" id="CHEBI:30616"/>
    </ligand>
</feature>
<dbReference type="STRING" id="687842.ASU31_17015"/>
<keyword evidence="4 5" id="KW-0173">Coenzyme A biosynthesis</keyword>
<keyword evidence="5" id="KW-0963">Cytoplasm</keyword>
<comment type="pathway">
    <text evidence="5">Cofactor biosynthesis; coenzyme A biosynthesis; CoA from (R)-pantothenate: step 5/5.</text>
</comment>
<dbReference type="Pfam" id="PF01121">
    <property type="entry name" value="CoaE"/>
    <property type="match status" value="1"/>
</dbReference>
<evidence type="ECO:0000256" key="6">
    <source>
        <dbReference type="NCBIfam" id="TIGR00152"/>
    </source>
</evidence>
<dbReference type="Gene3D" id="3.40.50.300">
    <property type="entry name" value="P-loop containing nucleotide triphosphate hydrolases"/>
    <property type="match status" value="1"/>
</dbReference>
<keyword evidence="2 5" id="KW-0547">Nucleotide-binding</keyword>
<dbReference type="SUPFAM" id="SSF52540">
    <property type="entry name" value="P-loop containing nucleoside triphosphate hydrolases"/>
    <property type="match status" value="1"/>
</dbReference>
<dbReference type="PROSITE" id="PS51219">
    <property type="entry name" value="DPCK"/>
    <property type="match status" value="1"/>
</dbReference>
<evidence type="ECO:0000256" key="1">
    <source>
        <dbReference type="ARBA" id="ARBA00009018"/>
    </source>
</evidence>
<evidence type="ECO:0000313" key="8">
    <source>
        <dbReference type="Proteomes" id="UP000051950"/>
    </source>
</evidence>
<keyword evidence="8" id="KW-1185">Reference proteome</keyword>
<dbReference type="Proteomes" id="UP000051950">
    <property type="component" value="Unassembled WGS sequence"/>
</dbReference>
<dbReference type="UniPathway" id="UPA00241">
    <property type="reaction ID" value="UER00356"/>
</dbReference>
<keyword evidence="5" id="KW-0808">Transferase</keyword>
<dbReference type="PANTHER" id="PTHR10695:SF46">
    <property type="entry name" value="BIFUNCTIONAL COENZYME A SYNTHASE-RELATED"/>
    <property type="match status" value="1"/>
</dbReference>
<evidence type="ECO:0000256" key="2">
    <source>
        <dbReference type="ARBA" id="ARBA00022741"/>
    </source>
</evidence>